<dbReference type="InterPro" id="IPR022292">
    <property type="entry name" value="CHP03843"/>
</dbReference>
<accession>A0AA46H0B2</accession>
<organism evidence="1 2">
    <name type="scientific">Dermatophilus congolensis</name>
    <dbReference type="NCBI Taxonomy" id="1863"/>
    <lineage>
        <taxon>Bacteria</taxon>
        <taxon>Bacillati</taxon>
        <taxon>Actinomycetota</taxon>
        <taxon>Actinomycetes</taxon>
        <taxon>Micrococcales</taxon>
        <taxon>Dermatophilaceae</taxon>
        <taxon>Dermatophilus</taxon>
    </lineage>
</organism>
<comment type="caution">
    <text evidence="1">The sequence shown here is derived from an EMBL/GenBank/DDBJ whole genome shotgun (WGS) entry which is preliminary data.</text>
</comment>
<dbReference type="AlphaFoldDB" id="A0AA46H0B2"/>
<dbReference type="Proteomes" id="UP000254118">
    <property type="component" value="Unassembled WGS sequence"/>
</dbReference>
<proteinExistence type="predicted"/>
<gene>
    <name evidence="1" type="ORF">NCTC7915_01090</name>
</gene>
<evidence type="ECO:0000313" key="2">
    <source>
        <dbReference type="Proteomes" id="UP000254118"/>
    </source>
</evidence>
<dbReference type="NCBIfam" id="TIGR03843">
    <property type="entry name" value="SCO1664 family protein"/>
    <property type="match status" value="1"/>
</dbReference>
<name>A0AA46H0B2_9MICO</name>
<evidence type="ECO:0000313" key="1">
    <source>
        <dbReference type="EMBL" id="STD08872.1"/>
    </source>
</evidence>
<protein>
    <submittedName>
        <fullName evidence="1">Phosphatidylinositol 3- and 4-kinase</fullName>
    </submittedName>
</protein>
<dbReference type="EMBL" id="UFYA01000001">
    <property type="protein sequence ID" value="STD08872.1"/>
    <property type="molecule type" value="Genomic_DNA"/>
</dbReference>
<dbReference type="RefSeq" id="WP_115030414.1">
    <property type="nucleotide sequence ID" value="NZ_UFYA01000001.1"/>
</dbReference>
<reference evidence="1 2" key="1">
    <citation type="submission" date="2018-06" db="EMBL/GenBank/DDBJ databases">
        <authorList>
            <consortium name="Pathogen Informatics"/>
            <person name="Doyle S."/>
        </authorList>
    </citation>
    <scope>NUCLEOTIDE SEQUENCE [LARGE SCALE GENOMIC DNA]</scope>
    <source>
        <strain evidence="1 2">NCTC7915</strain>
    </source>
</reference>
<sequence>MTPQPHTPLKPEQLHTDDITLIGRLTEASNDVYLAHTAGHPVVYKPISGETPLWDFPHGTLAAREAAAYLISSAGGWDLIPTTVLREGPLGPGSVQEWIGPTPEQTGQLHHRPTSTPLINLLPPTDLPPDWIPIARGTDHNGTPLTLATADHPQLRSLATLDAVLNNADRKGSHILLWNKHIWGIDNGLCLSETPKLRTVLWGWAGRPLPINDIEKLTTLQHTLESAPGKTLKELLTPTEITALHQRITALQHTQHHPRPAQDWPCLPWPAL</sequence>